<keyword evidence="1" id="KW-0472">Membrane</keyword>
<keyword evidence="2" id="KW-1185">Reference proteome</keyword>
<feature type="transmembrane region" description="Helical" evidence="1">
    <location>
        <begin position="253"/>
        <end position="271"/>
    </location>
</feature>
<feature type="transmembrane region" description="Helical" evidence="1">
    <location>
        <begin position="68"/>
        <end position="90"/>
    </location>
</feature>
<name>A0ABM1M5P7_NICVS</name>
<feature type="transmembrane region" description="Helical" evidence="1">
    <location>
        <begin position="227"/>
        <end position="247"/>
    </location>
</feature>
<organism evidence="2 3">
    <name type="scientific">Nicrophorus vespilloides</name>
    <name type="common">Boreal carrion beetle</name>
    <dbReference type="NCBI Taxonomy" id="110193"/>
    <lineage>
        <taxon>Eukaryota</taxon>
        <taxon>Metazoa</taxon>
        <taxon>Ecdysozoa</taxon>
        <taxon>Arthropoda</taxon>
        <taxon>Hexapoda</taxon>
        <taxon>Insecta</taxon>
        <taxon>Pterygota</taxon>
        <taxon>Neoptera</taxon>
        <taxon>Endopterygota</taxon>
        <taxon>Coleoptera</taxon>
        <taxon>Polyphaga</taxon>
        <taxon>Staphyliniformia</taxon>
        <taxon>Silphidae</taxon>
        <taxon>Nicrophorinae</taxon>
        <taxon>Nicrophorus</taxon>
    </lineage>
</organism>
<gene>
    <name evidence="3" type="primary">LOC108557756</name>
</gene>
<keyword evidence="1" id="KW-1133">Transmembrane helix</keyword>
<dbReference type="GeneID" id="108557756"/>
<evidence type="ECO:0000313" key="2">
    <source>
        <dbReference type="Proteomes" id="UP000695000"/>
    </source>
</evidence>
<reference evidence="3" key="1">
    <citation type="submission" date="2025-08" db="UniProtKB">
        <authorList>
            <consortium name="RefSeq"/>
        </authorList>
    </citation>
    <scope>IDENTIFICATION</scope>
    <source>
        <tissue evidence="3">Whole Larva</tissue>
    </source>
</reference>
<feature type="transmembrane region" description="Helical" evidence="1">
    <location>
        <begin position="38"/>
        <end position="56"/>
    </location>
</feature>
<evidence type="ECO:0000256" key="1">
    <source>
        <dbReference type="SAM" id="Phobius"/>
    </source>
</evidence>
<evidence type="ECO:0000313" key="3">
    <source>
        <dbReference type="RefSeq" id="XP_017769897.1"/>
    </source>
</evidence>
<protein>
    <submittedName>
        <fullName evidence="3">Uncharacterized protein LOC108557756</fullName>
    </submittedName>
</protein>
<sequence length="272" mass="32463">MSVATSLRPFLNWGNVFTLFPRYNRETMQFKATPIRGLFNFIFLQWTFVYCLYNRLETHFMIFTRLQEVIVVITTSCLQLLVSLTILGSFRWNVSRMQKIFDTFNSIDAILSTQNISNDGRLKRTNFFLLWMHLVFFGMCTVDVIIWSRNLPVYKYHYMMYDQITMYLVFGTIIFEVLLLRHIRWRFESVNLVLNKPNCYAPYYGVLVDLHSKCCDLVDIFNDMQGWNIFFTIIHLIMNMLICIQVILMKDIVWNASTITQMFLWSLYMAVS</sequence>
<keyword evidence="1" id="KW-0812">Transmembrane</keyword>
<dbReference type="Proteomes" id="UP000695000">
    <property type="component" value="Unplaced"/>
</dbReference>
<proteinExistence type="predicted"/>
<feature type="transmembrane region" description="Helical" evidence="1">
    <location>
        <begin position="127"/>
        <end position="148"/>
    </location>
</feature>
<dbReference type="RefSeq" id="XP_017769897.1">
    <property type="nucleotide sequence ID" value="XM_017914408.1"/>
</dbReference>
<feature type="transmembrane region" description="Helical" evidence="1">
    <location>
        <begin position="160"/>
        <end position="180"/>
    </location>
</feature>
<accession>A0ABM1M5P7</accession>